<feature type="chain" id="PRO_5043853562" evidence="1">
    <location>
        <begin position="27"/>
        <end position="117"/>
    </location>
</feature>
<evidence type="ECO:0000313" key="2">
    <source>
        <dbReference type="EMBL" id="GFN80380.1"/>
    </source>
</evidence>
<protein>
    <submittedName>
        <fullName evidence="2">Nicotinic acetylcholine receptor subunit type c</fullName>
    </submittedName>
</protein>
<dbReference type="EMBL" id="BLXT01000825">
    <property type="protein sequence ID" value="GFN80380.1"/>
    <property type="molecule type" value="Genomic_DNA"/>
</dbReference>
<organism evidence="2 3">
    <name type="scientific">Plakobranchus ocellatus</name>
    <dbReference type="NCBI Taxonomy" id="259542"/>
    <lineage>
        <taxon>Eukaryota</taxon>
        <taxon>Metazoa</taxon>
        <taxon>Spiralia</taxon>
        <taxon>Lophotrochozoa</taxon>
        <taxon>Mollusca</taxon>
        <taxon>Gastropoda</taxon>
        <taxon>Heterobranchia</taxon>
        <taxon>Euthyneura</taxon>
        <taxon>Panpulmonata</taxon>
        <taxon>Sacoglossa</taxon>
        <taxon>Placobranchoidea</taxon>
        <taxon>Plakobranchidae</taxon>
        <taxon>Plakobranchus</taxon>
    </lineage>
</organism>
<reference evidence="2 3" key="1">
    <citation type="journal article" date="2021" name="Elife">
        <title>Chloroplast acquisition without the gene transfer in kleptoplastic sea slugs, Plakobranchus ocellatus.</title>
        <authorList>
            <person name="Maeda T."/>
            <person name="Takahashi S."/>
            <person name="Yoshida T."/>
            <person name="Shimamura S."/>
            <person name="Takaki Y."/>
            <person name="Nagai Y."/>
            <person name="Toyoda A."/>
            <person name="Suzuki Y."/>
            <person name="Arimoto A."/>
            <person name="Ishii H."/>
            <person name="Satoh N."/>
            <person name="Nishiyama T."/>
            <person name="Hasebe M."/>
            <person name="Maruyama T."/>
            <person name="Minagawa J."/>
            <person name="Obokata J."/>
            <person name="Shigenobu S."/>
        </authorList>
    </citation>
    <scope>NUCLEOTIDE SEQUENCE [LARGE SCALE GENOMIC DNA]</scope>
</reference>
<dbReference type="Proteomes" id="UP000735302">
    <property type="component" value="Unassembled WGS sequence"/>
</dbReference>
<sequence length="117" mass="13285">MDALSCLWSLLLLLLVDISPVQLARSMPDPAAKRLYYDLMTVGRYNELIRPSEGPMKKLTVKLGLRLSQVLAVAISQYHQSQGLWVIQKRYSHPRPIEALSENQPWQLSIKNGDALK</sequence>
<accession>A0AAV3YDA8</accession>
<keyword evidence="1" id="KW-0732">Signal</keyword>
<dbReference type="AlphaFoldDB" id="A0AAV3YDA8"/>
<gene>
    <name evidence="2" type="ORF">PoB_000688600</name>
</gene>
<evidence type="ECO:0000256" key="1">
    <source>
        <dbReference type="SAM" id="SignalP"/>
    </source>
</evidence>
<keyword evidence="2" id="KW-0675">Receptor</keyword>
<name>A0AAV3YDA8_9GAST</name>
<comment type="caution">
    <text evidence="2">The sequence shown here is derived from an EMBL/GenBank/DDBJ whole genome shotgun (WGS) entry which is preliminary data.</text>
</comment>
<feature type="signal peptide" evidence="1">
    <location>
        <begin position="1"/>
        <end position="26"/>
    </location>
</feature>
<evidence type="ECO:0000313" key="3">
    <source>
        <dbReference type="Proteomes" id="UP000735302"/>
    </source>
</evidence>
<keyword evidence="3" id="KW-1185">Reference proteome</keyword>
<proteinExistence type="predicted"/>